<keyword evidence="2" id="KW-1185">Reference proteome</keyword>
<proteinExistence type="predicted"/>
<evidence type="ECO:0000313" key="1">
    <source>
        <dbReference type="EMBL" id="KAL3419244.1"/>
    </source>
</evidence>
<evidence type="ECO:0008006" key="3">
    <source>
        <dbReference type="Google" id="ProtNLM"/>
    </source>
</evidence>
<dbReference type="EMBL" id="JBFCZG010000008">
    <property type="protein sequence ID" value="KAL3419244.1"/>
    <property type="molecule type" value="Genomic_DNA"/>
</dbReference>
<protein>
    <recommendedName>
        <fullName evidence="3">HCP-like protein</fullName>
    </recommendedName>
</protein>
<dbReference type="Proteomes" id="UP001629113">
    <property type="component" value="Unassembled WGS sequence"/>
</dbReference>
<reference evidence="1 2" key="1">
    <citation type="submission" date="2024-06" db="EMBL/GenBank/DDBJ databases">
        <title>Complete genome of Phlyctema vagabunda strain 19-DSS-EL-015.</title>
        <authorList>
            <person name="Fiorenzani C."/>
        </authorList>
    </citation>
    <scope>NUCLEOTIDE SEQUENCE [LARGE SCALE GENOMIC DNA]</scope>
    <source>
        <strain evidence="1 2">19-DSS-EL-015</strain>
    </source>
</reference>
<sequence length="387" mass="42717">MSSLKRSIGFIHKTNISLSVRSLHTTLAARAPPIVPKRVHSPPRRMGVPRLPVQKIATAEECLPPNNLLHSARKSGALNVEPVQAVEILQEYQRQVSNPSPGWEKRICSDFSIQPETLTMLGRILNRCSSNGQRVLGKRLVLSASQLGDFQATYDLVESGLRTKSLEMQKSLVGPLSRLGLQAKKEDNPAAMVLLGKVLLSQNRPTEALEWFTKASKHPDQTFYGASEALIQRGRMLLASKDRDGAEQAFRKAAMDLDDPTGYFYLSQFQEAGSPEQEVYLLKAASSGIVEAMHNLGNIELAKINANPDASKKKNIEDYGLAREWFQAAAMEGFGLSMLNMASICKSVGQDDVAIQWVERAEALPEVDELAKDLRKKWTILDVGLAQ</sequence>
<evidence type="ECO:0000313" key="2">
    <source>
        <dbReference type="Proteomes" id="UP001629113"/>
    </source>
</evidence>
<accession>A0ABR4P7F8</accession>
<dbReference type="InterPro" id="IPR011990">
    <property type="entry name" value="TPR-like_helical_dom_sf"/>
</dbReference>
<dbReference type="Gene3D" id="1.25.40.10">
    <property type="entry name" value="Tetratricopeptide repeat domain"/>
    <property type="match status" value="1"/>
</dbReference>
<dbReference type="SUPFAM" id="SSF81901">
    <property type="entry name" value="HCP-like"/>
    <property type="match status" value="1"/>
</dbReference>
<name>A0ABR4P7F8_9HELO</name>
<comment type="caution">
    <text evidence="1">The sequence shown here is derived from an EMBL/GenBank/DDBJ whole genome shotgun (WGS) entry which is preliminary data.</text>
</comment>
<organism evidence="1 2">
    <name type="scientific">Phlyctema vagabunda</name>
    <dbReference type="NCBI Taxonomy" id="108571"/>
    <lineage>
        <taxon>Eukaryota</taxon>
        <taxon>Fungi</taxon>
        <taxon>Dikarya</taxon>
        <taxon>Ascomycota</taxon>
        <taxon>Pezizomycotina</taxon>
        <taxon>Leotiomycetes</taxon>
        <taxon>Helotiales</taxon>
        <taxon>Dermateaceae</taxon>
        <taxon>Phlyctema</taxon>
    </lineage>
</organism>
<gene>
    <name evidence="1" type="ORF">PVAG01_09466</name>
</gene>